<dbReference type="InterPro" id="IPR050679">
    <property type="entry name" value="Bact_HTH_transcr_reg"/>
</dbReference>
<gene>
    <name evidence="5" type="ORF">Psi01_59000</name>
</gene>
<dbReference type="Gene3D" id="1.10.10.10">
    <property type="entry name" value="Winged helix-like DNA-binding domain superfamily/Winged helix DNA-binding domain"/>
    <property type="match status" value="1"/>
</dbReference>
<proteinExistence type="predicted"/>
<evidence type="ECO:0000256" key="1">
    <source>
        <dbReference type="ARBA" id="ARBA00023015"/>
    </source>
</evidence>
<evidence type="ECO:0000313" key="6">
    <source>
        <dbReference type="Proteomes" id="UP000619788"/>
    </source>
</evidence>
<keyword evidence="6" id="KW-1185">Reference proteome</keyword>
<protein>
    <submittedName>
        <fullName evidence="5">GntR family transcriptional regulator</fullName>
    </submittedName>
</protein>
<evidence type="ECO:0000256" key="2">
    <source>
        <dbReference type="ARBA" id="ARBA00023125"/>
    </source>
</evidence>
<comment type="caution">
    <text evidence="5">The sequence shown here is derived from an EMBL/GenBank/DDBJ whole genome shotgun (WGS) entry which is preliminary data.</text>
</comment>
<dbReference type="PANTHER" id="PTHR44846">
    <property type="entry name" value="MANNOSYL-D-GLYCERATE TRANSPORT/METABOLISM SYSTEM REPRESSOR MNGR-RELATED"/>
    <property type="match status" value="1"/>
</dbReference>
<dbReference type="SMART" id="SM00866">
    <property type="entry name" value="UTRA"/>
    <property type="match status" value="1"/>
</dbReference>
<accession>A0A8J3WN18</accession>
<dbReference type="GO" id="GO:0045892">
    <property type="term" value="P:negative regulation of DNA-templated transcription"/>
    <property type="evidence" value="ECO:0007669"/>
    <property type="project" value="TreeGrafter"/>
</dbReference>
<dbReference type="RefSeq" id="WP_204067370.1">
    <property type="nucleotide sequence ID" value="NZ_BOOJ01000052.1"/>
</dbReference>
<name>A0A8J3WN18_9ACTN</name>
<sequence length="263" mass="29305">MTTNPPPRGARPRYLVIAEAIRQTITSGQVRPGQQLPTENDLAKAYDVTKPTVRQAYKYLIGKGYVVARPREGYFVPAASEMTWYMSKRDSRKVTTTRTVDPWVAAVSDAGHSAFQTITVRTLDPDKLIMGESVGSILGVSDGQLVACRDRVRYINGDPTELAATYYPYDLVKNTPIMAPADIQPGIFPIFSEMGHDQSHFADTVRSRMPSDEEADRLQLDPGTPVLEMVRRTYFTPDDQCLLVRHSVYVGGNGTQFVWEVDA</sequence>
<dbReference type="Gene3D" id="3.40.1410.10">
    <property type="entry name" value="Chorismate lyase-like"/>
    <property type="match status" value="1"/>
</dbReference>
<dbReference type="SUPFAM" id="SSF64288">
    <property type="entry name" value="Chorismate lyase-like"/>
    <property type="match status" value="1"/>
</dbReference>
<keyword evidence="2" id="KW-0238">DNA-binding</keyword>
<dbReference type="AlphaFoldDB" id="A0A8J3WN18"/>
<dbReference type="InterPro" id="IPR000524">
    <property type="entry name" value="Tscrpt_reg_HTH_GntR"/>
</dbReference>
<dbReference type="Pfam" id="PF07702">
    <property type="entry name" value="UTRA"/>
    <property type="match status" value="1"/>
</dbReference>
<evidence type="ECO:0000259" key="4">
    <source>
        <dbReference type="PROSITE" id="PS50949"/>
    </source>
</evidence>
<dbReference type="PROSITE" id="PS50949">
    <property type="entry name" value="HTH_GNTR"/>
    <property type="match status" value="1"/>
</dbReference>
<reference evidence="5 6" key="1">
    <citation type="submission" date="2021-01" db="EMBL/GenBank/DDBJ databases">
        <title>Whole genome shotgun sequence of Planobispora siamensis NBRC 107568.</title>
        <authorList>
            <person name="Komaki H."/>
            <person name="Tamura T."/>
        </authorList>
    </citation>
    <scope>NUCLEOTIDE SEQUENCE [LARGE SCALE GENOMIC DNA]</scope>
    <source>
        <strain evidence="5 6">NBRC 107568</strain>
    </source>
</reference>
<dbReference type="SUPFAM" id="SSF46785">
    <property type="entry name" value="Winged helix' DNA-binding domain"/>
    <property type="match status" value="1"/>
</dbReference>
<dbReference type="GO" id="GO:0003700">
    <property type="term" value="F:DNA-binding transcription factor activity"/>
    <property type="evidence" value="ECO:0007669"/>
    <property type="project" value="InterPro"/>
</dbReference>
<dbReference type="EMBL" id="BOOJ01000052">
    <property type="protein sequence ID" value="GIH95270.1"/>
    <property type="molecule type" value="Genomic_DNA"/>
</dbReference>
<dbReference type="InterPro" id="IPR011663">
    <property type="entry name" value="UTRA"/>
</dbReference>
<dbReference type="Proteomes" id="UP000619788">
    <property type="component" value="Unassembled WGS sequence"/>
</dbReference>
<keyword evidence="3" id="KW-0804">Transcription</keyword>
<evidence type="ECO:0000313" key="5">
    <source>
        <dbReference type="EMBL" id="GIH95270.1"/>
    </source>
</evidence>
<dbReference type="InterPro" id="IPR036390">
    <property type="entry name" value="WH_DNA-bd_sf"/>
</dbReference>
<keyword evidence="1" id="KW-0805">Transcription regulation</keyword>
<evidence type="ECO:0000256" key="3">
    <source>
        <dbReference type="ARBA" id="ARBA00023163"/>
    </source>
</evidence>
<dbReference type="PRINTS" id="PR00035">
    <property type="entry name" value="HTHGNTR"/>
</dbReference>
<feature type="domain" description="HTH gntR-type" evidence="4">
    <location>
        <begin position="11"/>
        <end position="79"/>
    </location>
</feature>
<dbReference type="Pfam" id="PF00392">
    <property type="entry name" value="GntR"/>
    <property type="match status" value="1"/>
</dbReference>
<dbReference type="SMART" id="SM00345">
    <property type="entry name" value="HTH_GNTR"/>
    <property type="match status" value="1"/>
</dbReference>
<dbReference type="CDD" id="cd07377">
    <property type="entry name" value="WHTH_GntR"/>
    <property type="match status" value="1"/>
</dbReference>
<dbReference type="PANTHER" id="PTHR44846:SF17">
    <property type="entry name" value="GNTR-FAMILY TRANSCRIPTIONAL REGULATOR"/>
    <property type="match status" value="1"/>
</dbReference>
<dbReference type="InterPro" id="IPR028978">
    <property type="entry name" value="Chorismate_lyase_/UTRA_dom_sf"/>
</dbReference>
<dbReference type="GO" id="GO:0003677">
    <property type="term" value="F:DNA binding"/>
    <property type="evidence" value="ECO:0007669"/>
    <property type="project" value="UniProtKB-KW"/>
</dbReference>
<dbReference type="InterPro" id="IPR036388">
    <property type="entry name" value="WH-like_DNA-bd_sf"/>
</dbReference>
<organism evidence="5 6">
    <name type="scientific">Planobispora siamensis</name>
    <dbReference type="NCBI Taxonomy" id="936338"/>
    <lineage>
        <taxon>Bacteria</taxon>
        <taxon>Bacillati</taxon>
        <taxon>Actinomycetota</taxon>
        <taxon>Actinomycetes</taxon>
        <taxon>Streptosporangiales</taxon>
        <taxon>Streptosporangiaceae</taxon>
        <taxon>Planobispora</taxon>
    </lineage>
</organism>